<dbReference type="InterPro" id="IPR038084">
    <property type="entry name" value="PduO/GlcC-like_sf"/>
</dbReference>
<protein>
    <submittedName>
        <fullName evidence="1">Heme-binding protein</fullName>
    </submittedName>
</protein>
<sequence>MKDYYHYFVNKGNHLNKNNILKQEEYRFKTFNQNTALQIIQQIIEAAKAYDKPFASRIVYRDKIIAEYSELENTSWLNRKEKVCYETKHSSYYIFLDNMQFHLYDYMIDDESYGIYGGSFPLYENDEFVGTITFTGLRPQEDHGVIIQVLEKVFQERN</sequence>
<comment type="caution">
    <text evidence="1">The sequence shown here is derived from an EMBL/GenBank/DDBJ whole genome shotgun (WGS) entry which is preliminary data.</text>
</comment>
<evidence type="ECO:0000313" key="1">
    <source>
        <dbReference type="EMBL" id="MCU6737885.1"/>
    </source>
</evidence>
<organism evidence="1 2">
    <name type="scientific">[Clostridium] ammoniilyticum</name>
    <dbReference type="NCBI Taxonomy" id="2981784"/>
    <lineage>
        <taxon>Bacteria</taxon>
        <taxon>Bacillati</taxon>
        <taxon>Bacillota</taxon>
        <taxon>Erysipelotrichia</taxon>
        <taxon>Erysipelotrichales</taxon>
        <taxon>Coprobacillaceae</taxon>
        <taxon>Faecalibacillus</taxon>
    </lineage>
</organism>
<dbReference type="SUPFAM" id="SSF143744">
    <property type="entry name" value="GlcG-like"/>
    <property type="match status" value="1"/>
</dbReference>
<dbReference type="InterPro" id="IPR005624">
    <property type="entry name" value="PduO/GlcC-like"/>
</dbReference>
<accession>A0ABT2STK5</accession>
<dbReference type="InterPro" id="IPR010371">
    <property type="entry name" value="YBR137W-like"/>
</dbReference>
<dbReference type="Proteomes" id="UP001208364">
    <property type="component" value="Unassembled WGS sequence"/>
</dbReference>
<reference evidence="1 2" key="1">
    <citation type="journal article" date="2021" name="ISME Commun">
        <title>Automated analysis of genomic sequences facilitates high-throughput and comprehensive description of bacteria.</title>
        <authorList>
            <person name="Hitch T.C.A."/>
        </authorList>
    </citation>
    <scope>NUCLEOTIDE SEQUENCE [LARGE SCALE GENOMIC DNA]</scope>
    <source>
        <strain evidence="1 2">H4_15</strain>
    </source>
</reference>
<dbReference type="Pfam" id="PF03928">
    <property type="entry name" value="HbpS-like"/>
    <property type="match status" value="1"/>
</dbReference>
<name>A0ABT2STK5_9FIRM</name>
<dbReference type="PANTHER" id="PTHR28255">
    <property type="match status" value="1"/>
</dbReference>
<proteinExistence type="predicted"/>
<dbReference type="RefSeq" id="WP_147579903.1">
    <property type="nucleotide sequence ID" value="NZ_JAOQJR010000003.1"/>
</dbReference>
<evidence type="ECO:0000313" key="2">
    <source>
        <dbReference type="Proteomes" id="UP001208364"/>
    </source>
</evidence>
<dbReference type="Gene3D" id="3.30.450.150">
    <property type="entry name" value="Haem-degrading domain"/>
    <property type="match status" value="1"/>
</dbReference>
<dbReference type="PANTHER" id="PTHR28255:SF1">
    <property type="entry name" value="UPF0303 PROTEIN YBR137W"/>
    <property type="match status" value="1"/>
</dbReference>
<gene>
    <name evidence="1" type="ORF">OCV55_04230</name>
</gene>
<keyword evidence="2" id="KW-1185">Reference proteome</keyword>
<dbReference type="EMBL" id="JAOQJR010000003">
    <property type="protein sequence ID" value="MCU6737885.1"/>
    <property type="molecule type" value="Genomic_DNA"/>
</dbReference>